<dbReference type="InterPro" id="IPR013325">
    <property type="entry name" value="RNA_pol_sigma_r2"/>
</dbReference>
<gene>
    <name evidence="8" type="ORF">I8J34_22030</name>
</gene>
<accession>A0A944DE68</accession>
<dbReference type="InterPro" id="IPR014284">
    <property type="entry name" value="RNA_pol_sigma-70_dom"/>
</dbReference>
<feature type="domain" description="RNA polymerase sigma factor 70 region 4 type 2" evidence="7">
    <location>
        <begin position="114"/>
        <end position="165"/>
    </location>
</feature>
<reference evidence="9" key="1">
    <citation type="journal article" date="2022" name="ISME J.">
        <title>Genetic and phylogenetic analysis of dissimilatory iodate-reducing bacteria identifies potential niches across the world's oceans.</title>
        <authorList>
            <person name="Reyes-Umana V."/>
            <person name="Henning Z."/>
            <person name="Lee K."/>
            <person name="Barnum T.P."/>
            <person name="Coates J.D."/>
        </authorList>
    </citation>
    <scope>NUCLEOTIDE SEQUENCE [LARGE SCALE GENOMIC DNA]</scope>
    <source>
        <strain evidence="9">IR12</strain>
    </source>
</reference>
<dbReference type="InterPro" id="IPR013249">
    <property type="entry name" value="RNA_pol_sigma70_r4_t2"/>
</dbReference>
<evidence type="ECO:0000256" key="2">
    <source>
        <dbReference type="ARBA" id="ARBA00023015"/>
    </source>
</evidence>
<dbReference type="PANTHER" id="PTHR43133:SF8">
    <property type="entry name" value="RNA POLYMERASE SIGMA FACTOR HI_1459-RELATED"/>
    <property type="match status" value="1"/>
</dbReference>
<dbReference type="Pfam" id="PF08281">
    <property type="entry name" value="Sigma70_r4_2"/>
    <property type="match status" value="1"/>
</dbReference>
<dbReference type="GO" id="GO:0006352">
    <property type="term" value="P:DNA-templated transcription initiation"/>
    <property type="evidence" value="ECO:0007669"/>
    <property type="project" value="InterPro"/>
</dbReference>
<keyword evidence="3" id="KW-0731">Sigma factor</keyword>
<dbReference type="SUPFAM" id="SSF88946">
    <property type="entry name" value="Sigma2 domain of RNA polymerase sigma factors"/>
    <property type="match status" value="1"/>
</dbReference>
<comment type="caution">
    <text evidence="8">The sequence shown here is derived from an EMBL/GenBank/DDBJ whole genome shotgun (WGS) entry which is preliminary data.</text>
</comment>
<dbReference type="RefSeq" id="WP_214363794.1">
    <property type="nucleotide sequence ID" value="NZ_JAEKFT010000040.1"/>
</dbReference>
<dbReference type="GO" id="GO:0016987">
    <property type="term" value="F:sigma factor activity"/>
    <property type="evidence" value="ECO:0007669"/>
    <property type="project" value="UniProtKB-KW"/>
</dbReference>
<dbReference type="GO" id="GO:0003677">
    <property type="term" value="F:DNA binding"/>
    <property type="evidence" value="ECO:0007669"/>
    <property type="project" value="UniProtKB-KW"/>
</dbReference>
<evidence type="ECO:0000256" key="5">
    <source>
        <dbReference type="ARBA" id="ARBA00023163"/>
    </source>
</evidence>
<sequence length="198" mass="21336">MADAREPVMAPGPAGDLGAAFAAVRIGLRHYLRKRVSDPAVIDDLVQDVFVKASAAIAANRAPRNLTGWLYAAARTTVADYYRAARPVACELDDALPDPRPVDDERFHQELATCLRPMIQQLPALYRDTLIATDLDGTTMLALAQAQGVSLSAIKSRASRARRMLKEKLLACCVVEMSNGLVTDYHRRAPGGCGDGCG</sequence>
<dbReference type="Proteomes" id="UP000694660">
    <property type="component" value="Unassembled WGS sequence"/>
</dbReference>
<proteinExistence type="inferred from homology"/>
<dbReference type="Gene3D" id="1.10.10.10">
    <property type="entry name" value="Winged helix-like DNA-binding domain superfamily/Winged helix DNA-binding domain"/>
    <property type="match status" value="1"/>
</dbReference>
<evidence type="ECO:0000313" key="8">
    <source>
        <dbReference type="EMBL" id="MBT0963867.1"/>
    </source>
</evidence>
<dbReference type="InterPro" id="IPR013324">
    <property type="entry name" value="RNA_pol_sigma_r3/r4-like"/>
</dbReference>
<keyword evidence="4" id="KW-0238">DNA-binding</keyword>
<comment type="similarity">
    <text evidence="1">Belongs to the sigma-70 factor family. ECF subfamily.</text>
</comment>
<dbReference type="PANTHER" id="PTHR43133">
    <property type="entry name" value="RNA POLYMERASE ECF-TYPE SIGMA FACTO"/>
    <property type="match status" value="1"/>
</dbReference>
<keyword evidence="9" id="KW-1185">Reference proteome</keyword>
<dbReference type="Pfam" id="PF04542">
    <property type="entry name" value="Sigma70_r2"/>
    <property type="match status" value="1"/>
</dbReference>
<dbReference type="NCBIfam" id="TIGR02937">
    <property type="entry name" value="sigma70-ECF"/>
    <property type="match status" value="1"/>
</dbReference>
<dbReference type="Gene3D" id="1.10.1740.10">
    <property type="match status" value="1"/>
</dbReference>
<dbReference type="InterPro" id="IPR007627">
    <property type="entry name" value="RNA_pol_sigma70_r2"/>
</dbReference>
<name>A0A944DE68_DENI1</name>
<protein>
    <submittedName>
        <fullName evidence="8">Sigma-70 family RNA polymerase sigma factor</fullName>
    </submittedName>
</protein>
<evidence type="ECO:0000313" key="9">
    <source>
        <dbReference type="Proteomes" id="UP000694660"/>
    </source>
</evidence>
<evidence type="ECO:0000256" key="4">
    <source>
        <dbReference type="ARBA" id="ARBA00023125"/>
    </source>
</evidence>
<evidence type="ECO:0000256" key="1">
    <source>
        <dbReference type="ARBA" id="ARBA00010641"/>
    </source>
</evidence>
<evidence type="ECO:0000259" key="7">
    <source>
        <dbReference type="Pfam" id="PF08281"/>
    </source>
</evidence>
<feature type="domain" description="RNA polymerase sigma-70 region 2" evidence="6">
    <location>
        <begin position="28"/>
        <end position="86"/>
    </location>
</feature>
<dbReference type="AlphaFoldDB" id="A0A944DE68"/>
<organism evidence="8 9">
    <name type="scientific">Denitromonas iodatirespirans</name>
    <dbReference type="NCBI Taxonomy" id="2795389"/>
    <lineage>
        <taxon>Bacteria</taxon>
        <taxon>Pseudomonadati</taxon>
        <taxon>Pseudomonadota</taxon>
        <taxon>Betaproteobacteria</taxon>
        <taxon>Rhodocyclales</taxon>
        <taxon>Zoogloeaceae</taxon>
        <taxon>Denitromonas</taxon>
    </lineage>
</organism>
<keyword evidence="5" id="KW-0804">Transcription</keyword>
<dbReference type="EMBL" id="JAEKFT010000040">
    <property type="protein sequence ID" value="MBT0963867.1"/>
    <property type="molecule type" value="Genomic_DNA"/>
</dbReference>
<dbReference type="InterPro" id="IPR036388">
    <property type="entry name" value="WH-like_DNA-bd_sf"/>
</dbReference>
<evidence type="ECO:0000259" key="6">
    <source>
        <dbReference type="Pfam" id="PF04542"/>
    </source>
</evidence>
<dbReference type="SUPFAM" id="SSF88659">
    <property type="entry name" value="Sigma3 and sigma4 domains of RNA polymerase sigma factors"/>
    <property type="match status" value="1"/>
</dbReference>
<evidence type="ECO:0000256" key="3">
    <source>
        <dbReference type="ARBA" id="ARBA00023082"/>
    </source>
</evidence>
<keyword evidence="2" id="KW-0805">Transcription regulation</keyword>
<dbReference type="InterPro" id="IPR039425">
    <property type="entry name" value="RNA_pol_sigma-70-like"/>
</dbReference>